<dbReference type="Proteomes" id="UP000063308">
    <property type="component" value="Chromosome"/>
</dbReference>
<sequence length="83" mass="9126">MKLANFNAVAELIKERDYLQGLLVRIGAELKITLKSPMLSTQDVRPDLVARMLPEMKAVIDQGIAVVDEKLAVLGVYSDKEAA</sequence>
<evidence type="ECO:0000313" key="2">
    <source>
        <dbReference type="Proteomes" id="UP000063308"/>
    </source>
</evidence>
<gene>
    <name evidence="1" type="ORF">NK6_5996</name>
</gene>
<evidence type="ECO:0000313" key="1">
    <source>
        <dbReference type="EMBL" id="BAR59151.1"/>
    </source>
</evidence>
<protein>
    <submittedName>
        <fullName evidence="1">Uncharacterized protein</fullName>
    </submittedName>
</protein>
<dbReference type="AlphaFoldDB" id="A0A0E4BSW1"/>
<name>A0A0E4BSW1_9BRAD</name>
<proteinExistence type="predicted"/>
<dbReference type="EMBL" id="AP014685">
    <property type="protein sequence ID" value="BAR59151.1"/>
    <property type="molecule type" value="Genomic_DNA"/>
</dbReference>
<accession>A0A0E4BSW1</accession>
<dbReference type="RefSeq" id="WP_038945744.1">
    <property type="nucleotide sequence ID" value="NZ_CP126038.1"/>
</dbReference>
<organism evidence="1 2">
    <name type="scientific">Bradyrhizobium diazoefficiens</name>
    <dbReference type="NCBI Taxonomy" id="1355477"/>
    <lineage>
        <taxon>Bacteria</taxon>
        <taxon>Pseudomonadati</taxon>
        <taxon>Pseudomonadota</taxon>
        <taxon>Alphaproteobacteria</taxon>
        <taxon>Hyphomicrobiales</taxon>
        <taxon>Nitrobacteraceae</taxon>
        <taxon>Bradyrhizobium</taxon>
    </lineage>
</organism>
<reference evidence="1 2" key="1">
    <citation type="submission" date="2014-11" db="EMBL/GenBank/DDBJ databases">
        <title>Symbiosis island explosion on the genome of extra-slow-growing strains of soybean bradyrhizobia with massive insertion sequences.</title>
        <authorList>
            <person name="Iida T."/>
            <person name="Minamisawa K."/>
        </authorList>
    </citation>
    <scope>NUCLEOTIDE SEQUENCE [LARGE SCALE GENOMIC DNA]</scope>
    <source>
        <strain evidence="1 2">NK6</strain>
    </source>
</reference>